<name>A0A9D4KMT6_DREPO</name>
<reference evidence="2" key="2">
    <citation type="submission" date="2020-11" db="EMBL/GenBank/DDBJ databases">
        <authorList>
            <person name="McCartney M.A."/>
            <person name="Auch B."/>
            <person name="Kono T."/>
            <person name="Mallez S."/>
            <person name="Becker A."/>
            <person name="Gohl D.M."/>
            <person name="Silverstein K.A.T."/>
            <person name="Koren S."/>
            <person name="Bechman K.B."/>
            <person name="Herman A."/>
            <person name="Abrahante J.E."/>
            <person name="Garbe J."/>
        </authorList>
    </citation>
    <scope>NUCLEOTIDE SEQUENCE</scope>
    <source>
        <strain evidence="2">Duluth1</strain>
        <tissue evidence="2">Whole animal</tissue>
    </source>
</reference>
<comment type="caution">
    <text evidence="2">The sequence shown here is derived from an EMBL/GenBank/DDBJ whole genome shotgun (WGS) entry which is preliminary data.</text>
</comment>
<gene>
    <name evidence="2" type="ORF">DPMN_115433</name>
</gene>
<protein>
    <submittedName>
        <fullName evidence="2">Uncharacterized protein</fullName>
    </submittedName>
</protein>
<dbReference type="AlphaFoldDB" id="A0A9D4KMT6"/>
<keyword evidence="3" id="KW-1185">Reference proteome</keyword>
<dbReference type="EMBL" id="JAIWYP010000004">
    <property type="protein sequence ID" value="KAH3841946.1"/>
    <property type="molecule type" value="Genomic_DNA"/>
</dbReference>
<feature type="chain" id="PRO_5039367495" evidence="1">
    <location>
        <begin position="30"/>
        <end position="170"/>
    </location>
</feature>
<organism evidence="2 3">
    <name type="scientific">Dreissena polymorpha</name>
    <name type="common">Zebra mussel</name>
    <name type="synonym">Mytilus polymorpha</name>
    <dbReference type="NCBI Taxonomy" id="45954"/>
    <lineage>
        <taxon>Eukaryota</taxon>
        <taxon>Metazoa</taxon>
        <taxon>Spiralia</taxon>
        <taxon>Lophotrochozoa</taxon>
        <taxon>Mollusca</taxon>
        <taxon>Bivalvia</taxon>
        <taxon>Autobranchia</taxon>
        <taxon>Heteroconchia</taxon>
        <taxon>Euheterodonta</taxon>
        <taxon>Imparidentia</taxon>
        <taxon>Neoheterodontei</taxon>
        <taxon>Myida</taxon>
        <taxon>Dreissenoidea</taxon>
        <taxon>Dreissenidae</taxon>
        <taxon>Dreissena</taxon>
    </lineage>
</organism>
<sequence length="170" mass="18591">MGDYTARLSIRNFLIVLVVKTSLLSLVNAKISTPLQFENNTQSFHLTADAPKAIAWINPFYMDATVFFNNVELGTCDLYRGHSYILSDDILSRVSINITNGHCQLNIFRTSCEDRSIAVKLTGASHVITASLIVDGCDSKPDHTSIGSRITGSVKESIVFGCVIGIYNVS</sequence>
<accession>A0A9D4KMT6</accession>
<keyword evidence="1" id="KW-0732">Signal</keyword>
<reference evidence="2" key="1">
    <citation type="journal article" date="2019" name="bioRxiv">
        <title>The Genome of the Zebra Mussel, Dreissena polymorpha: A Resource for Invasive Species Research.</title>
        <authorList>
            <person name="McCartney M.A."/>
            <person name="Auch B."/>
            <person name="Kono T."/>
            <person name="Mallez S."/>
            <person name="Zhang Y."/>
            <person name="Obille A."/>
            <person name="Becker A."/>
            <person name="Abrahante J.E."/>
            <person name="Garbe J."/>
            <person name="Badalamenti J.P."/>
            <person name="Herman A."/>
            <person name="Mangelson H."/>
            <person name="Liachko I."/>
            <person name="Sullivan S."/>
            <person name="Sone E.D."/>
            <person name="Koren S."/>
            <person name="Silverstein K.A.T."/>
            <person name="Beckman K.B."/>
            <person name="Gohl D.M."/>
        </authorList>
    </citation>
    <scope>NUCLEOTIDE SEQUENCE</scope>
    <source>
        <strain evidence="2">Duluth1</strain>
        <tissue evidence="2">Whole animal</tissue>
    </source>
</reference>
<evidence type="ECO:0000313" key="2">
    <source>
        <dbReference type="EMBL" id="KAH3841946.1"/>
    </source>
</evidence>
<proteinExistence type="predicted"/>
<dbReference type="Proteomes" id="UP000828390">
    <property type="component" value="Unassembled WGS sequence"/>
</dbReference>
<evidence type="ECO:0000256" key="1">
    <source>
        <dbReference type="SAM" id="SignalP"/>
    </source>
</evidence>
<evidence type="ECO:0000313" key="3">
    <source>
        <dbReference type="Proteomes" id="UP000828390"/>
    </source>
</evidence>
<feature type="signal peptide" evidence="1">
    <location>
        <begin position="1"/>
        <end position="29"/>
    </location>
</feature>